<protein>
    <recommendedName>
        <fullName evidence="6">2-deoxy-D-gluconate 3-dehydrogenase</fullName>
    </recommendedName>
</protein>
<reference evidence="4 5" key="1">
    <citation type="journal article" date="2023" name="Elife">
        <title>Identification of key yeast species and microbe-microbe interactions impacting larval growth of Drosophila in the wild.</title>
        <authorList>
            <person name="Mure A."/>
            <person name="Sugiura Y."/>
            <person name="Maeda R."/>
            <person name="Honda K."/>
            <person name="Sakurai N."/>
            <person name="Takahashi Y."/>
            <person name="Watada M."/>
            <person name="Katoh T."/>
            <person name="Gotoh A."/>
            <person name="Gotoh Y."/>
            <person name="Taniguchi I."/>
            <person name="Nakamura K."/>
            <person name="Hayashi T."/>
            <person name="Katayama T."/>
            <person name="Uemura T."/>
            <person name="Hattori Y."/>
        </authorList>
    </citation>
    <scope>NUCLEOTIDE SEQUENCE [LARGE SCALE GENOMIC DNA]</scope>
    <source>
        <strain evidence="4 5">SC-9</strain>
    </source>
</reference>
<dbReference type="GO" id="GO:0016616">
    <property type="term" value="F:oxidoreductase activity, acting on the CH-OH group of donors, NAD or NADP as acceptor"/>
    <property type="evidence" value="ECO:0007669"/>
    <property type="project" value="TreeGrafter"/>
</dbReference>
<evidence type="ECO:0000313" key="4">
    <source>
        <dbReference type="EMBL" id="GMM35212.1"/>
    </source>
</evidence>
<evidence type="ECO:0008006" key="6">
    <source>
        <dbReference type="Google" id="ProtNLM"/>
    </source>
</evidence>
<dbReference type="AlphaFoldDB" id="A0AAV5QKY7"/>
<gene>
    <name evidence="4" type="ORF">DASC09_025370</name>
</gene>
<organism evidence="4 5">
    <name type="scientific">Saccharomycopsis crataegensis</name>
    <dbReference type="NCBI Taxonomy" id="43959"/>
    <lineage>
        <taxon>Eukaryota</taxon>
        <taxon>Fungi</taxon>
        <taxon>Dikarya</taxon>
        <taxon>Ascomycota</taxon>
        <taxon>Saccharomycotina</taxon>
        <taxon>Saccharomycetes</taxon>
        <taxon>Saccharomycopsidaceae</taxon>
        <taxon>Saccharomycopsis</taxon>
    </lineage>
</organism>
<evidence type="ECO:0000256" key="1">
    <source>
        <dbReference type="ARBA" id="ARBA00006484"/>
    </source>
</evidence>
<dbReference type="RefSeq" id="XP_064852212.1">
    <property type="nucleotide sequence ID" value="XM_064996140.1"/>
</dbReference>
<comment type="similarity">
    <text evidence="1">Belongs to the short-chain dehydrogenases/reductases (SDR) family.</text>
</comment>
<dbReference type="PANTHER" id="PTHR42760:SF5">
    <property type="entry name" value="2-DEHYDRO-3-DEOXY-D-GLUCONATE 5-DEHYDROGENASE"/>
    <property type="match status" value="1"/>
</dbReference>
<name>A0AAV5QKY7_9ASCO</name>
<keyword evidence="2" id="KW-0521">NADP</keyword>
<dbReference type="PANTHER" id="PTHR42760">
    <property type="entry name" value="SHORT-CHAIN DEHYDROGENASES/REDUCTASES FAMILY MEMBER"/>
    <property type="match status" value="1"/>
</dbReference>
<keyword evidence="5" id="KW-1185">Reference proteome</keyword>
<dbReference type="InterPro" id="IPR002347">
    <property type="entry name" value="SDR_fam"/>
</dbReference>
<sequence>MSNSIFSTQGKVVLATGATSGIGLGMCKGLAEFGCQQLILIHRPSTSPAEATAELKKISPLGDKLVVSYIQADVAEVNVEDIEEKIVKPALELSVTGKIDVLINNAGVNLRYTAEDFPEDQFQKVLQIDLLFPSKLTRLVGKHMLENNVRGKIIFTLSLISFQGGILSAPYAISKSGLKGFVQALSNEWSSKGINVNGIAPGYIETKLVKSLKEDPVRGRQITERIPIGRWGTPEDFRGPAAFLASSASDYVTGETLLVDGGWMAR</sequence>
<dbReference type="EMBL" id="BTFZ01000004">
    <property type="protein sequence ID" value="GMM35212.1"/>
    <property type="molecule type" value="Genomic_DNA"/>
</dbReference>
<dbReference type="Pfam" id="PF13561">
    <property type="entry name" value="adh_short_C2"/>
    <property type="match status" value="1"/>
</dbReference>
<evidence type="ECO:0000256" key="3">
    <source>
        <dbReference type="ARBA" id="ARBA00023002"/>
    </source>
</evidence>
<dbReference type="PRINTS" id="PR00080">
    <property type="entry name" value="SDRFAMILY"/>
</dbReference>
<dbReference type="PROSITE" id="PS00061">
    <property type="entry name" value="ADH_SHORT"/>
    <property type="match status" value="1"/>
</dbReference>
<keyword evidence="3" id="KW-0560">Oxidoreductase</keyword>
<dbReference type="PRINTS" id="PR00081">
    <property type="entry name" value="GDHRDH"/>
</dbReference>
<accession>A0AAV5QKY7</accession>
<dbReference type="Proteomes" id="UP001360560">
    <property type="component" value="Unassembled WGS sequence"/>
</dbReference>
<evidence type="ECO:0000256" key="2">
    <source>
        <dbReference type="ARBA" id="ARBA00022857"/>
    </source>
</evidence>
<dbReference type="InterPro" id="IPR036291">
    <property type="entry name" value="NAD(P)-bd_dom_sf"/>
</dbReference>
<comment type="caution">
    <text evidence="4">The sequence shown here is derived from an EMBL/GenBank/DDBJ whole genome shotgun (WGS) entry which is preliminary data.</text>
</comment>
<dbReference type="InterPro" id="IPR020904">
    <property type="entry name" value="Sc_DH/Rdtase_CS"/>
</dbReference>
<dbReference type="GeneID" id="90073191"/>
<dbReference type="SUPFAM" id="SSF51735">
    <property type="entry name" value="NAD(P)-binding Rossmann-fold domains"/>
    <property type="match status" value="1"/>
</dbReference>
<proteinExistence type="inferred from homology"/>
<evidence type="ECO:0000313" key="5">
    <source>
        <dbReference type="Proteomes" id="UP001360560"/>
    </source>
</evidence>
<dbReference type="Gene3D" id="3.40.50.720">
    <property type="entry name" value="NAD(P)-binding Rossmann-like Domain"/>
    <property type="match status" value="1"/>
</dbReference>